<keyword evidence="1" id="KW-0812">Transmembrane</keyword>
<dbReference type="EMBL" id="ADVG01000003">
    <property type="protein sequence ID" value="EFH85127.1"/>
    <property type="molecule type" value="Genomic_DNA"/>
</dbReference>
<name>D6TYQ2_KTERA</name>
<comment type="caution">
    <text evidence="2">The sequence shown here is derived from an EMBL/GenBank/DDBJ whole genome shotgun (WGS) entry which is preliminary data.</text>
</comment>
<sequence length="49" mass="5686">MDATSDSVSGLNYRRWLQVWNTSGVIFMTIFPEIVLKSRAFFSLKRKST</sequence>
<proteinExistence type="predicted"/>
<dbReference type="STRING" id="485913.Krac_6287"/>
<gene>
    <name evidence="2" type="ORF">Krac_6287</name>
</gene>
<dbReference type="InParanoid" id="D6TYQ2"/>
<evidence type="ECO:0000256" key="1">
    <source>
        <dbReference type="SAM" id="Phobius"/>
    </source>
</evidence>
<keyword evidence="1" id="KW-0472">Membrane</keyword>
<reference evidence="2 3" key="1">
    <citation type="journal article" date="2011" name="Stand. Genomic Sci.">
        <title>Non-contiguous finished genome sequence and contextual data of the filamentous soil bacterium Ktedonobacter racemifer type strain (SOSP1-21).</title>
        <authorList>
            <person name="Chang Y.J."/>
            <person name="Land M."/>
            <person name="Hauser L."/>
            <person name="Chertkov O."/>
            <person name="Del Rio T.G."/>
            <person name="Nolan M."/>
            <person name="Copeland A."/>
            <person name="Tice H."/>
            <person name="Cheng J.F."/>
            <person name="Lucas S."/>
            <person name="Han C."/>
            <person name="Goodwin L."/>
            <person name="Pitluck S."/>
            <person name="Ivanova N."/>
            <person name="Ovchinikova G."/>
            <person name="Pati A."/>
            <person name="Chen A."/>
            <person name="Palaniappan K."/>
            <person name="Mavromatis K."/>
            <person name="Liolios K."/>
            <person name="Brettin T."/>
            <person name="Fiebig A."/>
            <person name="Rohde M."/>
            <person name="Abt B."/>
            <person name="Goker M."/>
            <person name="Detter J.C."/>
            <person name="Woyke T."/>
            <person name="Bristow J."/>
            <person name="Eisen J.A."/>
            <person name="Markowitz V."/>
            <person name="Hugenholtz P."/>
            <person name="Kyrpides N.C."/>
            <person name="Klenk H.P."/>
            <person name="Lapidus A."/>
        </authorList>
    </citation>
    <scope>NUCLEOTIDE SEQUENCE [LARGE SCALE GENOMIC DNA]</scope>
    <source>
        <strain evidence="3">DSM 44963</strain>
    </source>
</reference>
<dbReference type="Proteomes" id="UP000004508">
    <property type="component" value="Unassembled WGS sequence"/>
</dbReference>
<accession>D6TYQ2</accession>
<protein>
    <submittedName>
        <fullName evidence="2">Uncharacterized protein</fullName>
    </submittedName>
</protein>
<evidence type="ECO:0000313" key="2">
    <source>
        <dbReference type="EMBL" id="EFH85127.1"/>
    </source>
</evidence>
<feature type="transmembrane region" description="Helical" evidence="1">
    <location>
        <begin position="16"/>
        <end position="36"/>
    </location>
</feature>
<keyword evidence="3" id="KW-1185">Reference proteome</keyword>
<organism evidence="2 3">
    <name type="scientific">Ktedonobacter racemifer DSM 44963</name>
    <dbReference type="NCBI Taxonomy" id="485913"/>
    <lineage>
        <taxon>Bacteria</taxon>
        <taxon>Bacillati</taxon>
        <taxon>Chloroflexota</taxon>
        <taxon>Ktedonobacteria</taxon>
        <taxon>Ktedonobacterales</taxon>
        <taxon>Ktedonobacteraceae</taxon>
        <taxon>Ktedonobacter</taxon>
    </lineage>
</organism>
<dbReference type="AlphaFoldDB" id="D6TYQ2"/>
<evidence type="ECO:0000313" key="3">
    <source>
        <dbReference type="Proteomes" id="UP000004508"/>
    </source>
</evidence>
<keyword evidence="1" id="KW-1133">Transmembrane helix</keyword>